<dbReference type="EMBL" id="BGPR01000355">
    <property type="protein sequence ID" value="GBM15108.1"/>
    <property type="molecule type" value="Genomic_DNA"/>
</dbReference>
<reference evidence="1 2" key="1">
    <citation type="journal article" date="2019" name="Sci. Rep.">
        <title>Orb-weaving spider Araneus ventricosus genome elucidates the spidroin gene catalogue.</title>
        <authorList>
            <person name="Kono N."/>
            <person name="Nakamura H."/>
            <person name="Ohtoshi R."/>
            <person name="Moran D.A.P."/>
            <person name="Shinohara A."/>
            <person name="Yoshida Y."/>
            <person name="Fujiwara M."/>
            <person name="Mori M."/>
            <person name="Tomita M."/>
            <person name="Arakawa K."/>
        </authorList>
    </citation>
    <scope>NUCLEOTIDE SEQUENCE [LARGE SCALE GENOMIC DNA]</scope>
</reference>
<protein>
    <submittedName>
        <fullName evidence="1">Uncharacterized protein</fullName>
    </submittedName>
</protein>
<keyword evidence="2" id="KW-1185">Reference proteome</keyword>
<dbReference type="AlphaFoldDB" id="A0A4Y2DGF3"/>
<proteinExistence type="predicted"/>
<dbReference type="PANTHER" id="PTHR46060:SF1">
    <property type="entry name" value="MARINER MOS1 TRANSPOSASE-LIKE PROTEIN"/>
    <property type="match status" value="1"/>
</dbReference>
<name>A0A4Y2DGF3_ARAVE</name>
<comment type="caution">
    <text evidence="1">The sequence shown here is derived from an EMBL/GenBank/DDBJ whole genome shotgun (WGS) entry which is preliminary data.</text>
</comment>
<dbReference type="Proteomes" id="UP000499080">
    <property type="component" value="Unassembled WGS sequence"/>
</dbReference>
<dbReference type="PANTHER" id="PTHR46060">
    <property type="entry name" value="MARINER MOS1 TRANSPOSASE-LIKE PROTEIN"/>
    <property type="match status" value="1"/>
</dbReference>
<sequence length="179" mass="20147">MINKASAVVREDQRINLDELAEKLLISHDRAFSNLHNRNIECSVNELMINKASAVVREDQRINLDELAEKLLISHDRAFSNLHNRVCANWVSQFLTPGQKQILVEMCHGIQRLIAEVYESYLQSIATSGESWLHHCDVESKQASTFFKLSNTEGGRSCLMGGKGSGDFLLRLSWNGSST</sequence>
<organism evidence="1 2">
    <name type="scientific">Araneus ventricosus</name>
    <name type="common">Orbweaver spider</name>
    <name type="synonym">Epeira ventricosa</name>
    <dbReference type="NCBI Taxonomy" id="182803"/>
    <lineage>
        <taxon>Eukaryota</taxon>
        <taxon>Metazoa</taxon>
        <taxon>Ecdysozoa</taxon>
        <taxon>Arthropoda</taxon>
        <taxon>Chelicerata</taxon>
        <taxon>Arachnida</taxon>
        <taxon>Araneae</taxon>
        <taxon>Araneomorphae</taxon>
        <taxon>Entelegynae</taxon>
        <taxon>Araneoidea</taxon>
        <taxon>Araneidae</taxon>
        <taxon>Araneus</taxon>
    </lineage>
</organism>
<evidence type="ECO:0000313" key="2">
    <source>
        <dbReference type="Proteomes" id="UP000499080"/>
    </source>
</evidence>
<gene>
    <name evidence="1" type="ORF">AVEN_242155_1</name>
</gene>
<accession>A0A4Y2DGF3</accession>
<evidence type="ECO:0000313" key="1">
    <source>
        <dbReference type="EMBL" id="GBM15108.1"/>
    </source>
</evidence>
<dbReference type="InterPro" id="IPR052709">
    <property type="entry name" value="Transposase-MT_Hybrid"/>
</dbReference>